<evidence type="ECO:0000313" key="2">
    <source>
        <dbReference type="Proteomes" id="UP000006562"/>
    </source>
</evidence>
<evidence type="ECO:0000313" key="1">
    <source>
        <dbReference type="EMBL" id="CBI43614.1"/>
    </source>
</evidence>
<name>A0A9P1NIH0_BACAS</name>
<dbReference type="KEGG" id="bao:BAMF_2488"/>
<reference evidence="1 2" key="1">
    <citation type="journal article" date="2011" name="Int. J. Syst. Evol. Microbiol.">
        <title>Relationship of Bacillus amyloliquefaciens clades associated with strains DSM 7T and FZB42T: a proposal for Bacillus amyloliquefaciens subsp. amyloliquefaciens subsp. nov. and Bacillus amyloliquefaciens subsp. plantarum subsp. nov. based on complete genome sequence comparisons.</title>
        <authorList>
            <person name="Borriss R."/>
            <person name="Chen X.H."/>
            <person name="Rueckert C."/>
            <person name="Blom J."/>
            <person name="Becker A."/>
            <person name="Baumgarth B."/>
            <person name="Fan B."/>
            <person name="Pukall R."/>
            <person name="Schumann P."/>
            <person name="Sproer C."/>
            <person name="Junge H."/>
            <person name="Vater J."/>
            <person name="Puhler A."/>
            <person name="Klenk H.P."/>
        </authorList>
    </citation>
    <scope>NUCLEOTIDE SEQUENCE [LARGE SCALE GENOMIC DNA]</scope>
    <source>
        <strain evidence="2">DSM 7</strain>
    </source>
</reference>
<dbReference type="Proteomes" id="UP000006562">
    <property type="component" value="Chromosome"/>
</dbReference>
<dbReference type="AlphaFoldDB" id="A0A9P1NIH0"/>
<proteinExistence type="predicted"/>
<dbReference type="EMBL" id="FN597644">
    <property type="protein sequence ID" value="CBI43614.1"/>
    <property type="molecule type" value="Genomic_DNA"/>
</dbReference>
<protein>
    <submittedName>
        <fullName evidence="1">Uncharacterized protein</fullName>
    </submittedName>
</protein>
<keyword evidence="2" id="KW-1185">Reference proteome</keyword>
<accession>A0A9P1NIH0</accession>
<sequence>MFLIKRNATGSEAVEYIKNKSSCNYETMDDQLNMDCSVKVNNYGKNTELIFIYPNNNDDGPGFKPKKLSVPPHSQKIYSINYTAAADVDYSFMSETDSPNIKIDVVRERLHLVVVDTKMKSY</sequence>
<organism evidence="1 2">
    <name type="scientific">Bacillus amyloliquefaciens (strain ATCC 23350 / DSM 7 / BCRC 11601 / CCUG 28519 / NBRC 15535 / NRRL B-14393 / F)</name>
    <dbReference type="NCBI Taxonomy" id="692420"/>
    <lineage>
        <taxon>Bacteria</taxon>
        <taxon>Bacillati</taxon>
        <taxon>Bacillota</taxon>
        <taxon>Bacilli</taxon>
        <taxon>Bacillales</taxon>
        <taxon>Bacillaceae</taxon>
        <taxon>Bacillus</taxon>
        <taxon>Bacillus amyloliquefaciens group</taxon>
    </lineage>
</organism>
<gene>
    <name evidence="1" type="ordered locus">BAMF_2488</name>
</gene>
<reference evidence="2" key="2">
    <citation type="journal article" date="2011" name="J. Biotechnol.">
        <title>Genome sequence of B. amyloliquefaciens type strain DSM7(T) reveals differences to plant-associated B. amyloliquefaciens FZB42.</title>
        <authorList>
            <person name="Ruckert C."/>
            <person name="Blom J."/>
            <person name="Chen X."/>
            <person name="Reva O."/>
            <person name="Borriss R."/>
        </authorList>
    </citation>
    <scope>NUCLEOTIDE SEQUENCE [LARGE SCALE GENOMIC DNA]</scope>
    <source>
        <strain evidence="2">DSM 7</strain>
    </source>
</reference>